<dbReference type="PROSITE" id="PS50943">
    <property type="entry name" value="HTH_CROC1"/>
    <property type="match status" value="1"/>
</dbReference>
<feature type="domain" description="HTH cro/C1-type" evidence="1">
    <location>
        <begin position="28"/>
        <end position="82"/>
    </location>
</feature>
<dbReference type="Proteomes" id="UP000199072">
    <property type="component" value="Unassembled WGS sequence"/>
</dbReference>
<dbReference type="InterPro" id="IPR001387">
    <property type="entry name" value="Cro/C1-type_HTH"/>
</dbReference>
<dbReference type="GO" id="GO:0003677">
    <property type="term" value="F:DNA binding"/>
    <property type="evidence" value="ECO:0007669"/>
    <property type="project" value="InterPro"/>
</dbReference>
<evidence type="ECO:0000313" key="2">
    <source>
        <dbReference type="EMBL" id="SDF81386.1"/>
    </source>
</evidence>
<dbReference type="STRING" id="1391627.SAMN05216464_1352"/>
<proteinExistence type="predicted"/>
<dbReference type="Pfam" id="PF01381">
    <property type="entry name" value="HTH_3"/>
    <property type="match status" value="1"/>
</dbReference>
<name>A0A1G7P4Y2_9SPHI</name>
<dbReference type="CDD" id="cd00093">
    <property type="entry name" value="HTH_XRE"/>
    <property type="match status" value="1"/>
</dbReference>
<dbReference type="Gene3D" id="1.10.260.40">
    <property type="entry name" value="lambda repressor-like DNA-binding domains"/>
    <property type="match status" value="1"/>
</dbReference>
<dbReference type="SMART" id="SM00530">
    <property type="entry name" value="HTH_XRE"/>
    <property type="match status" value="1"/>
</dbReference>
<organism evidence="2 3">
    <name type="scientific">Mucilaginibacter pineti</name>
    <dbReference type="NCBI Taxonomy" id="1391627"/>
    <lineage>
        <taxon>Bacteria</taxon>
        <taxon>Pseudomonadati</taxon>
        <taxon>Bacteroidota</taxon>
        <taxon>Sphingobacteriia</taxon>
        <taxon>Sphingobacteriales</taxon>
        <taxon>Sphingobacteriaceae</taxon>
        <taxon>Mucilaginibacter</taxon>
    </lineage>
</organism>
<protein>
    <submittedName>
        <fullName evidence="2">Helix-turn-helix</fullName>
    </submittedName>
</protein>
<dbReference type="InterPro" id="IPR010982">
    <property type="entry name" value="Lambda_DNA-bd_dom_sf"/>
</dbReference>
<gene>
    <name evidence="2" type="ORF">SAMN05216464_1352</name>
</gene>
<keyword evidence="3" id="KW-1185">Reference proteome</keyword>
<evidence type="ECO:0000259" key="1">
    <source>
        <dbReference type="PROSITE" id="PS50943"/>
    </source>
</evidence>
<dbReference type="AlphaFoldDB" id="A0A1G7P4Y2"/>
<accession>A0A1G7P4Y2</accession>
<evidence type="ECO:0000313" key="3">
    <source>
        <dbReference type="Proteomes" id="UP000199072"/>
    </source>
</evidence>
<dbReference type="SUPFAM" id="SSF47413">
    <property type="entry name" value="lambda repressor-like DNA-binding domains"/>
    <property type="match status" value="1"/>
</dbReference>
<reference evidence="2 3" key="1">
    <citation type="submission" date="2016-10" db="EMBL/GenBank/DDBJ databases">
        <authorList>
            <person name="de Groot N.N."/>
        </authorList>
    </citation>
    <scope>NUCLEOTIDE SEQUENCE [LARGE SCALE GENOMIC DNA]</scope>
    <source>
        <strain evidence="2 3">47C3B</strain>
    </source>
</reference>
<dbReference type="EMBL" id="FNAI01000035">
    <property type="protein sequence ID" value="SDF81386.1"/>
    <property type="molecule type" value="Genomic_DNA"/>
</dbReference>
<sequence>MWQRIIPHQTRIMTNLPNPSLVKFGKHLKGLRTAKKISRKKMALLCDLTNEEIKNYEAGTVDVDLLSMVRLAAALKVALPVLMDYKDME</sequence>